<evidence type="ECO:0000313" key="5">
    <source>
        <dbReference type="EMBL" id="RUS33343.1"/>
    </source>
</evidence>
<evidence type="ECO:0000313" key="6">
    <source>
        <dbReference type="Proteomes" id="UP000274822"/>
    </source>
</evidence>
<feature type="compositionally biased region" description="Polar residues" evidence="4">
    <location>
        <begin position="23"/>
        <end position="32"/>
    </location>
</feature>
<feature type="compositionally biased region" description="Low complexity" evidence="4">
    <location>
        <begin position="317"/>
        <end position="332"/>
    </location>
</feature>
<accession>A0A433QU76</accession>
<dbReference type="InterPro" id="IPR001680">
    <property type="entry name" value="WD40_rpt"/>
</dbReference>
<keyword evidence="1 3" id="KW-0853">WD repeat</keyword>
<dbReference type="InterPro" id="IPR040324">
    <property type="entry name" value="WDR44/Dgr2"/>
</dbReference>
<keyword evidence="6" id="KW-1185">Reference proteome</keyword>
<dbReference type="PANTHER" id="PTHR14221">
    <property type="entry name" value="WD REPEAT DOMAIN 44"/>
    <property type="match status" value="1"/>
</dbReference>
<feature type="region of interest" description="Disordered" evidence="4">
    <location>
        <begin position="401"/>
        <end position="422"/>
    </location>
</feature>
<protein>
    <submittedName>
        <fullName evidence="5">Uncharacterized protein</fullName>
    </submittedName>
</protein>
<evidence type="ECO:0000256" key="2">
    <source>
        <dbReference type="ARBA" id="ARBA00022737"/>
    </source>
</evidence>
<organism evidence="5 6">
    <name type="scientific">Jimgerdemannia flammicorona</name>
    <dbReference type="NCBI Taxonomy" id="994334"/>
    <lineage>
        <taxon>Eukaryota</taxon>
        <taxon>Fungi</taxon>
        <taxon>Fungi incertae sedis</taxon>
        <taxon>Mucoromycota</taxon>
        <taxon>Mucoromycotina</taxon>
        <taxon>Endogonomycetes</taxon>
        <taxon>Endogonales</taxon>
        <taxon>Endogonaceae</taxon>
        <taxon>Jimgerdemannia</taxon>
    </lineage>
</organism>
<proteinExistence type="predicted"/>
<evidence type="ECO:0000256" key="1">
    <source>
        <dbReference type="ARBA" id="ARBA00022574"/>
    </source>
</evidence>
<reference evidence="5 6" key="1">
    <citation type="journal article" date="2018" name="New Phytol.">
        <title>Phylogenomics of Endogonaceae and evolution of mycorrhizas within Mucoromycota.</title>
        <authorList>
            <person name="Chang Y."/>
            <person name="Desiro A."/>
            <person name="Na H."/>
            <person name="Sandor L."/>
            <person name="Lipzen A."/>
            <person name="Clum A."/>
            <person name="Barry K."/>
            <person name="Grigoriev I.V."/>
            <person name="Martin F.M."/>
            <person name="Stajich J.E."/>
            <person name="Smith M.E."/>
            <person name="Bonito G."/>
            <person name="Spatafora J.W."/>
        </authorList>
    </citation>
    <scope>NUCLEOTIDE SEQUENCE [LARGE SCALE GENOMIC DNA]</scope>
    <source>
        <strain evidence="5 6">AD002</strain>
    </source>
</reference>
<dbReference type="Pfam" id="PF00400">
    <property type="entry name" value="WD40"/>
    <property type="match status" value="1"/>
</dbReference>
<keyword evidence="2" id="KW-0677">Repeat</keyword>
<dbReference type="PROSITE" id="PS50082">
    <property type="entry name" value="WD_REPEATS_2"/>
    <property type="match status" value="1"/>
</dbReference>
<dbReference type="AlphaFoldDB" id="A0A433QU76"/>
<dbReference type="EMBL" id="RBNJ01001282">
    <property type="protein sequence ID" value="RUS33343.1"/>
    <property type="molecule type" value="Genomic_DNA"/>
</dbReference>
<comment type="caution">
    <text evidence="5">The sequence shown here is derived from an EMBL/GenBank/DDBJ whole genome shotgun (WGS) entry which is preliminary data.</text>
</comment>
<feature type="compositionally biased region" description="Basic and acidic residues" evidence="4">
    <location>
        <begin position="178"/>
        <end position="190"/>
    </location>
</feature>
<dbReference type="Proteomes" id="UP000274822">
    <property type="component" value="Unassembled WGS sequence"/>
</dbReference>
<gene>
    <name evidence="5" type="ORF">BC938DRAFT_472074</name>
</gene>
<feature type="repeat" description="WD" evidence="3">
    <location>
        <begin position="363"/>
        <end position="387"/>
    </location>
</feature>
<feature type="compositionally biased region" description="Low complexity" evidence="4">
    <location>
        <begin position="50"/>
        <end position="67"/>
    </location>
</feature>
<dbReference type="SUPFAM" id="SSF50978">
    <property type="entry name" value="WD40 repeat-like"/>
    <property type="match status" value="1"/>
</dbReference>
<feature type="compositionally biased region" description="Polar residues" evidence="4">
    <location>
        <begin position="338"/>
        <end position="348"/>
    </location>
</feature>
<feature type="region of interest" description="Disordered" evidence="4">
    <location>
        <begin position="111"/>
        <end position="240"/>
    </location>
</feature>
<dbReference type="InterPro" id="IPR036322">
    <property type="entry name" value="WD40_repeat_dom_sf"/>
</dbReference>
<sequence>MHRISSDAPAHNDGQPVADAHTQENNSHTTPSPATPRFTPLPQLPEDEYATSQPQSTPSPSANSSRASVRRSRSIDPVTLHIIKRTSLRMTQKQMAEVIVPVVTEEDAGIDEMGSEEAARASVDSGNANGYAGVQLNNDSGLSTGGLASGVLSTESLPGSRRGSVGSHLSGNAGEGSAEEKDGPEKDKGQRQKRSILSLMKFGRKRGATTVTPAPASDKLAPNTDEAEAAEEMRDSDELNGTVASASTLSVEHDLLPTATNISLASTASSGTVGGSPHTARYVKVKTKHKSAKSFPRLLLAQTLDTAALSAASGTSFSATSQSTASAPISTSPILSPATASTPQTTLAGSDAADPSLPLQGAIWTIKFSRDGKYLASGGQDFVVRVWAVFGTDVTPVAEKKDAGTGLASSGPEATTPDEMERDAKVFRDKPVHEYRGHTADVLDLSWSKLFEFCVRKAGCASNPRQFDVRALTTGCNRCAFFIGARTTFSYQARWIKLLGTRLSLYRSSLILICDHLGSPNIPVP</sequence>
<evidence type="ECO:0000256" key="3">
    <source>
        <dbReference type="PROSITE-ProRule" id="PRU00221"/>
    </source>
</evidence>
<dbReference type="InterPro" id="IPR015943">
    <property type="entry name" value="WD40/YVTN_repeat-like_dom_sf"/>
</dbReference>
<dbReference type="SMART" id="SM00320">
    <property type="entry name" value="WD40"/>
    <property type="match status" value="2"/>
</dbReference>
<name>A0A433QU76_9FUNG</name>
<dbReference type="PANTHER" id="PTHR14221:SF0">
    <property type="entry name" value="WD REPEAT-CONTAINING PROTEIN 44"/>
    <property type="match status" value="1"/>
</dbReference>
<feature type="region of interest" description="Disordered" evidence="4">
    <location>
        <begin position="317"/>
        <end position="353"/>
    </location>
</feature>
<evidence type="ECO:0000256" key="4">
    <source>
        <dbReference type="SAM" id="MobiDB-lite"/>
    </source>
</evidence>
<feature type="region of interest" description="Disordered" evidence="4">
    <location>
        <begin position="1"/>
        <end position="78"/>
    </location>
</feature>
<dbReference type="Gene3D" id="2.130.10.10">
    <property type="entry name" value="YVTN repeat-like/Quinoprotein amine dehydrogenase"/>
    <property type="match status" value="1"/>
</dbReference>